<protein>
    <recommendedName>
        <fullName evidence="1">Spore protein YkvP/CgeB glycosyl transferase-like domain-containing protein</fullName>
    </recommendedName>
</protein>
<name>A0ABW4INJ7_9ACTN</name>
<dbReference type="Proteomes" id="UP001597261">
    <property type="component" value="Unassembled WGS sequence"/>
</dbReference>
<dbReference type="RefSeq" id="WP_381079794.1">
    <property type="nucleotide sequence ID" value="NZ_JBHUDX010000019.1"/>
</dbReference>
<gene>
    <name evidence="2" type="ORF">ACFSL4_07360</name>
</gene>
<proteinExistence type="predicted"/>
<dbReference type="SUPFAM" id="SSF53756">
    <property type="entry name" value="UDP-Glycosyltransferase/glycogen phosphorylase"/>
    <property type="match status" value="1"/>
</dbReference>
<keyword evidence="3" id="KW-1185">Reference proteome</keyword>
<dbReference type="EMBL" id="JBHUDX010000019">
    <property type="protein sequence ID" value="MFD1658044.1"/>
    <property type="molecule type" value="Genomic_DNA"/>
</dbReference>
<evidence type="ECO:0000259" key="1">
    <source>
        <dbReference type="Pfam" id="PF13524"/>
    </source>
</evidence>
<dbReference type="Pfam" id="PF13524">
    <property type="entry name" value="Glyco_trans_1_2"/>
    <property type="match status" value="1"/>
</dbReference>
<reference evidence="3" key="1">
    <citation type="journal article" date="2019" name="Int. J. Syst. Evol. Microbiol.">
        <title>The Global Catalogue of Microorganisms (GCM) 10K type strain sequencing project: providing services to taxonomists for standard genome sequencing and annotation.</title>
        <authorList>
            <consortium name="The Broad Institute Genomics Platform"/>
            <consortium name="The Broad Institute Genome Sequencing Center for Infectious Disease"/>
            <person name="Wu L."/>
            <person name="Ma J."/>
        </authorList>
    </citation>
    <scope>NUCLEOTIDE SEQUENCE [LARGE SCALE GENOMIC DNA]</scope>
    <source>
        <strain evidence="3">CGMCC 1.12470</strain>
    </source>
</reference>
<accession>A0ABW4INJ7</accession>
<comment type="caution">
    <text evidence="2">The sequence shown here is derived from an EMBL/GenBank/DDBJ whole genome shotgun (WGS) entry which is preliminary data.</text>
</comment>
<evidence type="ECO:0000313" key="3">
    <source>
        <dbReference type="Proteomes" id="UP001597261"/>
    </source>
</evidence>
<sequence length="346" mass="38706">MTTTPPLVLQINNEPRPFGPHTGFARAFTELADAGLVRYMCVVPGAGDRLPVSRPDLVFVQSPQPCRWTQRQVRRWLRVVGDPPVVVWEGDAWGGLTKPLRERNLAWMRCAEVVFTVAAGRQATMLRRACRRPVRYVPNVVPLPLLSDSPDSEPPADGVAVIGRRRTYLGIELLPDDRERTELVEELRRIPAVRLAVYGKGWRGSFARGPVPFDEQLTAMKRSLITVGWNRYRHLTGCFSNRLPIAMCAGRVHVTSRQPGLTWLPGPDLGLHLMDTPRDAAGRIRDLLDSDPADLLAQARQMTRWTRARLTDTEALQYMLAKHLPLPAPPADPWAHFAAMDADASS</sequence>
<organism evidence="2 3">
    <name type="scientific">Streptomyces caeni</name>
    <dbReference type="NCBI Taxonomy" id="2307231"/>
    <lineage>
        <taxon>Bacteria</taxon>
        <taxon>Bacillati</taxon>
        <taxon>Actinomycetota</taxon>
        <taxon>Actinomycetes</taxon>
        <taxon>Kitasatosporales</taxon>
        <taxon>Streptomycetaceae</taxon>
        <taxon>Streptomyces</taxon>
    </lineage>
</organism>
<feature type="domain" description="Spore protein YkvP/CgeB glycosyl transferase-like" evidence="1">
    <location>
        <begin position="181"/>
        <end position="311"/>
    </location>
</feature>
<evidence type="ECO:0000313" key="2">
    <source>
        <dbReference type="EMBL" id="MFD1658044.1"/>
    </source>
</evidence>
<dbReference type="InterPro" id="IPR055259">
    <property type="entry name" value="YkvP/CgeB_Glyco_trans-like"/>
</dbReference>